<evidence type="ECO:0000313" key="4">
    <source>
        <dbReference type="WBParaSite" id="ACRNAN_scaffold550.g30568.t2"/>
    </source>
</evidence>
<evidence type="ECO:0000313" key="3">
    <source>
        <dbReference type="WBParaSite" id="ACRNAN_scaffold550.g30568.t1"/>
    </source>
</evidence>
<organism evidence="2 3">
    <name type="scientific">Acrobeloides nanus</name>
    <dbReference type="NCBI Taxonomy" id="290746"/>
    <lineage>
        <taxon>Eukaryota</taxon>
        <taxon>Metazoa</taxon>
        <taxon>Ecdysozoa</taxon>
        <taxon>Nematoda</taxon>
        <taxon>Chromadorea</taxon>
        <taxon>Rhabditida</taxon>
        <taxon>Tylenchina</taxon>
        <taxon>Cephalobomorpha</taxon>
        <taxon>Cephaloboidea</taxon>
        <taxon>Cephalobidae</taxon>
        <taxon>Acrobeloides</taxon>
    </lineage>
</organism>
<accession>A0A914E5J1</accession>
<dbReference type="Proteomes" id="UP000887540">
    <property type="component" value="Unplaced"/>
</dbReference>
<dbReference type="AlphaFoldDB" id="A0A914E5J1"/>
<feature type="compositionally biased region" description="Polar residues" evidence="1">
    <location>
        <begin position="27"/>
        <end position="72"/>
    </location>
</feature>
<dbReference type="WBParaSite" id="ACRNAN_scaffold550.g30568.t2">
    <property type="protein sequence ID" value="ACRNAN_scaffold550.g30568.t2"/>
    <property type="gene ID" value="ACRNAN_scaffold550.g30568"/>
</dbReference>
<name>A0A914E5J1_9BILA</name>
<feature type="region of interest" description="Disordered" evidence="1">
    <location>
        <begin position="27"/>
        <end position="90"/>
    </location>
</feature>
<reference evidence="3 4" key="1">
    <citation type="submission" date="2022-11" db="UniProtKB">
        <authorList>
            <consortium name="WormBaseParasite"/>
        </authorList>
    </citation>
    <scope>IDENTIFICATION</scope>
</reference>
<evidence type="ECO:0000313" key="2">
    <source>
        <dbReference type="Proteomes" id="UP000887540"/>
    </source>
</evidence>
<evidence type="ECO:0000256" key="1">
    <source>
        <dbReference type="SAM" id="MobiDB-lite"/>
    </source>
</evidence>
<protein>
    <submittedName>
        <fullName evidence="3 4">Uncharacterized protein</fullName>
    </submittedName>
</protein>
<proteinExistence type="predicted"/>
<keyword evidence="2" id="KW-1185">Reference proteome</keyword>
<dbReference type="WBParaSite" id="ACRNAN_scaffold550.g30568.t1">
    <property type="protein sequence ID" value="ACRNAN_scaffold550.g30568.t1"/>
    <property type="gene ID" value="ACRNAN_scaffold550.g30568"/>
</dbReference>
<sequence length="108" mass="12062">MAEKKPTWDYSGFNDVHWRPVKLANRTRTISTDSGTDSLPDSPSATSTGRRFSITNMLFGSPGINRQGSLDSPNPPNFGDQQAPRKPSMVESVEKMMKEHRKILDDIP</sequence>